<dbReference type="SUPFAM" id="SSF56801">
    <property type="entry name" value="Acetyl-CoA synthetase-like"/>
    <property type="match status" value="1"/>
</dbReference>
<dbReference type="GO" id="GO:0005777">
    <property type="term" value="C:peroxisome"/>
    <property type="evidence" value="ECO:0007669"/>
    <property type="project" value="UniProtKB-SubCell"/>
</dbReference>
<dbReference type="AlphaFoldDB" id="A0A226DDD4"/>
<accession>A0A226DDD4</accession>
<evidence type="ECO:0000259" key="5">
    <source>
        <dbReference type="Pfam" id="PF00501"/>
    </source>
</evidence>
<dbReference type="Gene3D" id="3.30.300.30">
    <property type="match status" value="1"/>
</dbReference>
<feature type="domain" description="AMP-binding enzyme C-terminal" evidence="6">
    <location>
        <begin position="464"/>
        <end position="540"/>
    </location>
</feature>
<keyword evidence="8" id="KW-1185">Reference proteome</keyword>
<gene>
    <name evidence="7" type="ORF">Fcan01_21469</name>
</gene>
<dbReference type="InterPro" id="IPR045851">
    <property type="entry name" value="AMP-bd_C_sf"/>
</dbReference>
<evidence type="ECO:0000256" key="3">
    <source>
        <dbReference type="ARBA" id="ARBA00022598"/>
    </source>
</evidence>
<protein>
    <submittedName>
        <fullName evidence="7">4-coumarate--CoA ligase 2</fullName>
    </submittedName>
</protein>
<evidence type="ECO:0000313" key="8">
    <source>
        <dbReference type="Proteomes" id="UP000198287"/>
    </source>
</evidence>
<feature type="domain" description="AMP-dependent synthetase/ligase" evidence="5">
    <location>
        <begin position="35"/>
        <end position="412"/>
    </location>
</feature>
<sequence length="552" mass="61082">MKNYTLSSPFEDIPLPQNTILPTYLVEKANEYAAQGKTTCITDTITGESYDFGSFDRTTQSVASALYKRGFRAGDIVIYLTYDLSKLHIFFTGVWRANGIPRASYPEDDEATLLHRVKESRAGWIYCEPEMAEICLAVASEIYWDVDVIVNGQAKGCLSIFDLMNDDGSAMPKLCTNLSDPALILSTSGTTGPSKGAVLSHEALITVVLSMVNRPLDKENPNLTITKGTHISGCVIPAIGFVDGAHVLVMHTIRPENVFEAIKKYQPRHIFAFPGMLLALVNHPLAAQYDFSCLQWASTGGSPLTHAMVKIILSLPNMKKVFNIYVYLSNTLFMSQIMGTTEVGLVLSTMEFDTDNAPPDWELPGLPENSVGKLMRGVSAQFRDLETGEQILGPNETGELYIRYKGMFSSYYKNPVATQNSMTSDGFFRTGDVGFYDDDEFLYVVDRAKEIFKYYGNHVSPTDIENVINNHPAVGEVCVVGVVDPDGGGYIPRAFCVILEDFQCTEEEVVEFANGQLPNFKHVRGGVYFVKQLPKGKTGKVSRQLVEQIKID</sequence>
<dbReference type="Pfam" id="PF13193">
    <property type="entry name" value="AMP-binding_C"/>
    <property type="match status" value="1"/>
</dbReference>
<dbReference type="InterPro" id="IPR042099">
    <property type="entry name" value="ANL_N_sf"/>
</dbReference>
<evidence type="ECO:0000256" key="2">
    <source>
        <dbReference type="ARBA" id="ARBA00006432"/>
    </source>
</evidence>
<reference evidence="7 8" key="1">
    <citation type="submission" date="2015-12" db="EMBL/GenBank/DDBJ databases">
        <title>The genome of Folsomia candida.</title>
        <authorList>
            <person name="Faddeeva A."/>
            <person name="Derks M.F."/>
            <person name="Anvar Y."/>
            <person name="Smit S."/>
            <person name="Van Straalen N."/>
            <person name="Roelofs D."/>
        </authorList>
    </citation>
    <scope>NUCLEOTIDE SEQUENCE [LARGE SCALE GENOMIC DNA]</scope>
    <source>
        <strain evidence="7 8">VU population</strain>
        <tissue evidence="7">Whole body</tissue>
    </source>
</reference>
<evidence type="ECO:0000313" key="7">
    <source>
        <dbReference type="EMBL" id="OXA43542.1"/>
    </source>
</evidence>
<dbReference type="InterPro" id="IPR000873">
    <property type="entry name" value="AMP-dep_synth/lig_dom"/>
</dbReference>
<organism evidence="7 8">
    <name type="scientific">Folsomia candida</name>
    <name type="common">Springtail</name>
    <dbReference type="NCBI Taxonomy" id="158441"/>
    <lineage>
        <taxon>Eukaryota</taxon>
        <taxon>Metazoa</taxon>
        <taxon>Ecdysozoa</taxon>
        <taxon>Arthropoda</taxon>
        <taxon>Hexapoda</taxon>
        <taxon>Collembola</taxon>
        <taxon>Entomobryomorpha</taxon>
        <taxon>Isotomoidea</taxon>
        <taxon>Isotomidae</taxon>
        <taxon>Proisotominae</taxon>
        <taxon>Folsomia</taxon>
    </lineage>
</organism>
<dbReference type="PANTHER" id="PTHR24096:SF149">
    <property type="entry name" value="AMP-BINDING DOMAIN-CONTAINING PROTEIN-RELATED"/>
    <property type="match status" value="1"/>
</dbReference>
<dbReference type="OMA" id="GIVAKNC"/>
<proteinExistence type="inferred from homology"/>
<evidence type="ECO:0000259" key="6">
    <source>
        <dbReference type="Pfam" id="PF13193"/>
    </source>
</evidence>
<comment type="caution">
    <text evidence="7">The sequence shown here is derived from an EMBL/GenBank/DDBJ whole genome shotgun (WGS) entry which is preliminary data.</text>
</comment>
<dbReference type="Proteomes" id="UP000198287">
    <property type="component" value="Unassembled WGS sequence"/>
</dbReference>
<evidence type="ECO:0000256" key="1">
    <source>
        <dbReference type="ARBA" id="ARBA00004275"/>
    </source>
</evidence>
<comment type="similarity">
    <text evidence="2">Belongs to the ATP-dependent AMP-binding enzyme family.</text>
</comment>
<dbReference type="Pfam" id="PF00501">
    <property type="entry name" value="AMP-binding"/>
    <property type="match status" value="1"/>
</dbReference>
<dbReference type="InterPro" id="IPR025110">
    <property type="entry name" value="AMP-bd_C"/>
</dbReference>
<keyword evidence="3 7" id="KW-0436">Ligase</keyword>
<name>A0A226DDD4_FOLCA</name>
<dbReference type="GO" id="GO:0016405">
    <property type="term" value="F:CoA-ligase activity"/>
    <property type="evidence" value="ECO:0007669"/>
    <property type="project" value="TreeGrafter"/>
</dbReference>
<dbReference type="PANTHER" id="PTHR24096">
    <property type="entry name" value="LONG-CHAIN-FATTY-ACID--COA LIGASE"/>
    <property type="match status" value="1"/>
</dbReference>
<comment type="subcellular location">
    <subcellularLocation>
        <location evidence="1">Peroxisome</location>
    </subcellularLocation>
</comment>
<dbReference type="OrthoDB" id="10253869at2759"/>
<evidence type="ECO:0000256" key="4">
    <source>
        <dbReference type="ARBA" id="ARBA00023140"/>
    </source>
</evidence>
<dbReference type="Gene3D" id="3.40.50.12780">
    <property type="entry name" value="N-terminal domain of ligase-like"/>
    <property type="match status" value="1"/>
</dbReference>
<keyword evidence="4" id="KW-0576">Peroxisome</keyword>
<dbReference type="EMBL" id="LNIX01000021">
    <property type="protein sequence ID" value="OXA43542.1"/>
    <property type="molecule type" value="Genomic_DNA"/>
</dbReference>
<dbReference type="STRING" id="158441.A0A226DDD4"/>